<evidence type="ECO:0000313" key="2">
    <source>
        <dbReference type="Proteomes" id="UP000247409"/>
    </source>
</evidence>
<gene>
    <name evidence="1" type="ORF">BWQ96_10574</name>
</gene>
<name>A0A2V3ICA1_9FLOR</name>
<protein>
    <submittedName>
        <fullName evidence="1">Uncharacterized protein</fullName>
    </submittedName>
</protein>
<dbReference type="AlphaFoldDB" id="A0A2V3ICA1"/>
<dbReference type="EMBL" id="NBIV01000480">
    <property type="protein sequence ID" value="PXF39725.1"/>
    <property type="molecule type" value="Genomic_DNA"/>
</dbReference>
<proteinExistence type="predicted"/>
<organism evidence="1 2">
    <name type="scientific">Gracilariopsis chorda</name>
    <dbReference type="NCBI Taxonomy" id="448386"/>
    <lineage>
        <taxon>Eukaryota</taxon>
        <taxon>Rhodophyta</taxon>
        <taxon>Florideophyceae</taxon>
        <taxon>Rhodymeniophycidae</taxon>
        <taxon>Gracilariales</taxon>
        <taxon>Gracilariaceae</taxon>
        <taxon>Gracilariopsis</taxon>
    </lineage>
</organism>
<reference evidence="1 2" key="1">
    <citation type="journal article" date="2018" name="Mol. Biol. Evol.">
        <title>Analysis of the draft genome of the red seaweed Gracilariopsis chorda provides insights into genome size evolution in Rhodophyta.</title>
        <authorList>
            <person name="Lee J."/>
            <person name="Yang E.C."/>
            <person name="Graf L."/>
            <person name="Yang J.H."/>
            <person name="Qiu H."/>
            <person name="Zel Zion U."/>
            <person name="Chan C.X."/>
            <person name="Stephens T.G."/>
            <person name="Weber A.P.M."/>
            <person name="Boo G.H."/>
            <person name="Boo S.M."/>
            <person name="Kim K.M."/>
            <person name="Shin Y."/>
            <person name="Jung M."/>
            <person name="Lee S.J."/>
            <person name="Yim H.S."/>
            <person name="Lee J.H."/>
            <person name="Bhattacharya D."/>
            <person name="Yoon H.S."/>
        </authorList>
    </citation>
    <scope>NUCLEOTIDE SEQUENCE [LARGE SCALE GENOMIC DNA]</scope>
    <source>
        <strain evidence="1 2">SKKU-2015</strain>
        <tissue evidence="1">Whole body</tissue>
    </source>
</reference>
<keyword evidence="2" id="KW-1185">Reference proteome</keyword>
<accession>A0A2V3ICA1</accession>
<sequence length="81" mass="9039">MPMPVSPMSTPGQEVHAVEKLFHTINSPSHDPFLEMYSVLLVSSSTARSHNEASVELQNYKFCSNPRAMLPTEVEDESEAF</sequence>
<evidence type="ECO:0000313" key="1">
    <source>
        <dbReference type="EMBL" id="PXF39725.1"/>
    </source>
</evidence>
<dbReference type="Proteomes" id="UP000247409">
    <property type="component" value="Unassembled WGS sequence"/>
</dbReference>
<comment type="caution">
    <text evidence="1">The sequence shown here is derived from an EMBL/GenBank/DDBJ whole genome shotgun (WGS) entry which is preliminary data.</text>
</comment>